<proteinExistence type="predicted"/>
<evidence type="ECO:0000313" key="3">
    <source>
        <dbReference type="EMBL" id="CAF4420466.1"/>
    </source>
</evidence>
<evidence type="ECO:0000313" key="4">
    <source>
        <dbReference type="Proteomes" id="UP000663829"/>
    </source>
</evidence>
<dbReference type="Gene3D" id="3.40.50.1110">
    <property type="entry name" value="SGNH hydrolase"/>
    <property type="match status" value="1"/>
</dbReference>
<dbReference type="SUPFAM" id="SSF52266">
    <property type="entry name" value="SGNH hydrolase"/>
    <property type="match status" value="1"/>
</dbReference>
<comment type="caution">
    <text evidence="2">The sequence shown here is derived from an EMBL/GenBank/DDBJ whole genome shotgun (WGS) entry which is preliminary data.</text>
</comment>
<dbReference type="EMBL" id="CAJOBC010093874">
    <property type="protein sequence ID" value="CAF4420466.1"/>
    <property type="molecule type" value="Genomic_DNA"/>
</dbReference>
<dbReference type="Proteomes" id="UP000663829">
    <property type="component" value="Unassembled WGS sequence"/>
</dbReference>
<protein>
    <recommendedName>
        <fullName evidence="5">SGNH hydrolase-type esterase domain-containing protein</fullName>
    </recommendedName>
</protein>
<organism evidence="2 4">
    <name type="scientific">Didymodactylos carnosus</name>
    <dbReference type="NCBI Taxonomy" id="1234261"/>
    <lineage>
        <taxon>Eukaryota</taxon>
        <taxon>Metazoa</taxon>
        <taxon>Spiralia</taxon>
        <taxon>Gnathifera</taxon>
        <taxon>Rotifera</taxon>
        <taxon>Eurotatoria</taxon>
        <taxon>Bdelloidea</taxon>
        <taxon>Philodinida</taxon>
        <taxon>Philodinidae</taxon>
        <taxon>Didymodactylos</taxon>
    </lineage>
</organism>
<gene>
    <name evidence="2" type="ORF">GPM918_LOCUS39652</name>
    <name evidence="3" type="ORF">SRO942_LOCUS40545</name>
</gene>
<reference evidence="2" key="1">
    <citation type="submission" date="2021-02" db="EMBL/GenBank/DDBJ databases">
        <authorList>
            <person name="Nowell W R."/>
        </authorList>
    </citation>
    <scope>NUCLEOTIDE SEQUENCE</scope>
</reference>
<evidence type="ECO:0008006" key="5">
    <source>
        <dbReference type="Google" id="ProtNLM"/>
    </source>
</evidence>
<evidence type="ECO:0000313" key="2">
    <source>
        <dbReference type="EMBL" id="CAF1559104.1"/>
    </source>
</evidence>
<dbReference type="InterPro" id="IPR036514">
    <property type="entry name" value="SGNH_hydro_sf"/>
</dbReference>
<keyword evidence="4" id="KW-1185">Reference proteome</keyword>
<dbReference type="CDD" id="cd00229">
    <property type="entry name" value="SGNH_hydrolase"/>
    <property type="match status" value="1"/>
</dbReference>
<dbReference type="Proteomes" id="UP000681722">
    <property type="component" value="Unassembled WGS sequence"/>
</dbReference>
<sequence>MMSTDETIVHLNHDIKLLNERCADLRQTYDLQAGLMKMNQQLLDQLSISSQQQLVSTNLIDKLSATIEKLHSSLEVQSEQQTFQKPSVTAKLMQSSSILQSSNHEQSKSNPSVPITITGSSIVRDLEPGKLFVGDKHFDIKIRTKHGASIKQLTHMVNNNWIDQHFNLSSHAIISIGSIDMKHINSDKAIELLNQLIQTLKRKHQHIKPTFVTIPPQFDPNLKPSLQDQLNNEIDDFNQRLLSLSDIDIINCKFTRNMLARDGIHLNDLGTRKLTEAIDVYLKNCI</sequence>
<dbReference type="AlphaFoldDB" id="A0A815XLY2"/>
<feature type="region of interest" description="Disordered" evidence="1">
    <location>
        <begin position="95"/>
        <end position="114"/>
    </location>
</feature>
<dbReference type="EMBL" id="CAJNOQ010028132">
    <property type="protein sequence ID" value="CAF1559104.1"/>
    <property type="molecule type" value="Genomic_DNA"/>
</dbReference>
<name>A0A815XLY2_9BILA</name>
<evidence type="ECO:0000256" key="1">
    <source>
        <dbReference type="SAM" id="MobiDB-lite"/>
    </source>
</evidence>
<accession>A0A815XLY2</accession>